<dbReference type="PANTHER" id="PTHR30161">
    <property type="entry name" value="FLAGELLAR EXPORT PROTEIN, MEMBRANE FLHA SUBUNIT-RELATED"/>
    <property type="match status" value="1"/>
</dbReference>
<organism evidence="8">
    <name type="scientific">hydrothermal vent metagenome</name>
    <dbReference type="NCBI Taxonomy" id="652676"/>
    <lineage>
        <taxon>unclassified sequences</taxon>
        <taxon>metagenomes</taxon>
        <taxon>ecological metagenomes</taxon>
    </lineage>
</organism>
<dbReference type="InterPro" id="IPR006301">
    <property type="entry name" value="FlhA"/>
</dbReference>
<feature type="transmembrane region" description="Helical" evidence="7">
    <location>
        <begin position="72"/>
        <end position="92"/>
    </location>
</feature>
<keyword evidence="8" id="KW-0966">Cell projection</keyword>
<feature type="transmembrane region" description="Helical" evidence="7">
    <location>
        <begin position="112"/>
        <end position="133"/>
    </location>
</feature>
<dbReference type="PANTHER" id="PTHR30161:SF1">
    <property type="entry name" value="FLAGELLAR BIOSYNTHESIS PROTEIN FLHA-RELATED"/>
    <property type="match status" value="1"/>
</dbReference>
<feature type="transmembrane region" description="Helical" evidence="7">
    <location>
        <begin position="41"/>
        <end position="60"/>
    </location>
</feature>
<dbReference type="InterPro" id="IPR001712">
    <property type="entry name" value="T3SS_FHIPEP"/>
</dbReference>
<evidence type="ECO:0000256" key="3">
    <source>
        <dbReference type="ARBA" id="ARBA00022475"/>
    </source>
</evidence>
<protein>
    <submittedName>
        <fullName evidence="8">Flagellar biosynthesis protein FlhA</fullName>
    </submittedName>
</protein>
<feature type="transmembrane region" description="Helical" evidence="7">
    <location>
        <begin position="204"/>
        <end position="226"/>
    </location>
</feature>
<gene>
    <name evidence="8" type="ORF">MNBD_NITROSPINAE04-1838</name>
</gene>
<evidence type="ECO:0000256" key="1">
    <source>
        <dbReference type="ARBA" id="ARBA00004651"/>
    </source>
</evidence>
<feature type="transmembrane region" description="Helical" evidence="7">
    <location>
        <begin position="17"/>
        <end position="35"/>
    </location>
</feature>
<keyword evidence="3" id="KW-1003">Cell membrane</keyword>
<name>A0A3B1BGH3_9ZZZZ</name>
<reference evidence="8" key="1">
    <citation type="submission" date="2018-06" db="EMBL/GenBank/DDBJ databases">
        <authorList>
            <person name="Zhirakovskaya E."/>
        </authorList>
    </citation>
    <scope>NUCLEOTIDE SEQUENCE</scope>
</reference>
<evidence type="ECO:0000256" key="6">
    <source>
        <dbReference type="ARBA" id="ARBA00023136"/>
    </source>
</evidence>
<proteinExistence type="inferred from homology"/>
<accession>A0A3B1BGH3</accession>
<dbReference type="GO" id="GO:0009306">
    <property type="term" value="P:protein secretion"/>
    <property type="evidence" value="ECO:0007669"/>
    <property type="project" value="InterPro"/>
</dbReference>
<evidence type="ECO:0000256" key="4">
    <source>
        <dbReference type="ARBA" id="ARBA00022692"/>
    </source>
</evidence>
<keyword evidence="6 7" id="KW-0472">Membrane</keyword>
<comment type="similarity">
    <text evidence="2">Belongs to the FHIPEP (flagella/HR/invasion proteins export pore) family.</text>
</comment>
<dbReference type="GO" id="GO:0005886">
    <property type="term" value="C:plasma membrane"/>
    <property type="evidence" value="ECO:0007669"/>
    <property type="project" value="UniProtKB-SubCell"/>
</dbReference>
<dbReference type="InterPro" id="IPR042194">
    <property type="entry name" value="FHIPEP_1"/>
</dbReference>
<dbReference type="InterPro" id="IPR042196">
    <property type="entry name" value="FHIPEP_4"/>
</dbReference>
<dbReference type="AlphaFoldDB" id="A0A3B1BGH3"/>
<evidence type="ECO:0000313" key="8">
    <source>
        <dbReference type="EMBL" id="VAX17209.1"/>
    </source>
</evidence>
<dbReference type="InterPro" id="IPR042193">
    <property type="entry name" value="FHIPEP_3"/>
</dbReference>
<keyword evidence="8" id="KW-0282">Flagellum</keyword>
<keyword evidence="5 7" id="KW-1133">Transmembrane helix</keyword>
<dbReference type="PRINTS" id="PR00949">
    <property type="entry name" value="TYPE3IMAPROT"/>
</dbReference>
<sequence length="691" mass="74726">MAIATAKPSIITRNSDIGLAIGILLILGVMVLPVPAVFLDILLATSITAGLIILMVAIYLKNPVDFSVFPSLLLIVTVFRLGLNVATTRRILLHGNEGADAAGSVIEAFGQFVVGGNYAVGIVVFTILVIINFKVITQGSTRTAEVAARFTLDAMPGKQMSIDADLNAGSITDIEAKTRRKQLEDEASFYGAMDGALKFVRGDVVAGIIITIVNIAAGFAIGTLQQGMPLAEAAEIYTILTIGDGLVSQLPSLIISISAGIIVTRAVGANNLGQEIAEQLMINPRAFAITSGSLLFLAMVPGMPGMAFAVLGALAGGLSYMMFQAEEVTKSEEERRKEDEAEKPAPEKVEALLPLDTLELEIGYELIPMVDAAQDGELLDRIKSIRRQFALEMGIIVPPMHIRDNLQLKSNEYSILIKGVEVAKGELWMNHHLAIDPGTGVEKVPGVETTEPTFGLRAFWMTEANKEKARSAGYTVVDTATVITTHIKEIIKQYAHELLGRQESQGLIDSFKETNPKVIEELIPGLLTLGQTQKVLQNLLKEYISIRDLQTILETLADHAPVTKDTDTLTEYVRAALSRSISKQMRHEDGTIKVITLDPGLEKTVADSVKMTEHGSYLALDPSLAQKIIDNIKEQIGKFSSLSANPVLLTGPQVRMHLRRLTERFVPNLSVLSHSEVTPDTQIDNIAVVAV</sequence>
<dbReference type="Gene3D" id="3.40.30.60">
    <property type="entry name" value="FHIPEP family, domain 1"/>
    <property type="match status" value="1"/>
</dbReference>
<dbReference type="EMBL" id="UOGA01000089">
    <property type="protein sequence ID" value="VAX17209.1"/>
    <property type="molecule type" value="Genomic_DNA"/>
</dbReference>
<dbReference type="GO" id="GO:0044780">
    <property type="term" value="P:bacterial-type flagellum assembly"/>
    <property type="evidence" value="ECO:0007669"/>
    <property type="project" value="InterPro"/>
</dbReference>
<feature type="transmembrane region" description="Helical" evidence="7">
    <location>
        <begin position="246"/>
        <end position="268"/>
    </location>
</feature>
<dbReference type="Pfam" id="PF00771">
    <property type="entry name" value="FHIPEP"/>
    <property type="match status" value="1"/>
</dbReference>
<evidence type="ECO:0000256" key="2">
    <source>
        <dbReference type="ARBA" id="ARBA00008835"/>
    </source>
</evidence>
<dbReference type="Gene3D" id="1.10.8.540">
    <property type="entry name" value="FHIPEP family, domain 3"/>
    <property type="match status" value="1"/>
</dbReference>
<comment type="subcellular location">
    <subcellularLocation>
        <location evidence="1">Cell membrane</location>
        <topology evidence="1">Multi-pass membrane protein</topology>
    </subcellularLocation>
</comment>
<evidence type="ECO:0000256" key="7">
    <source>
        <dbReference type="SAM" id="Phobius"/>
    </source>
</evidence>
<dbReference type="Gene3D" id="3.40.50.12790">
    <property type="entry name" value="FHIPEP family, domain 4"/>
    <property type="match status" value="1"/>
</dbReference>
<dbReference type="PIRSF" id="PIRSF005419">
    <property type="entry name" value="FlhA"/>
    <property type="match status" value="1"/>
</dbReference>
<evidence type="ECO:0000256" key="5">
    <source>
        <dbReference type="ARBA" id="ARBA00022989"/>
    </source>
</evidence>
<keyword evidence="4 7" id="KW-0812">Transmembrane</keyword>
<keyword evidence="8" id="KW-0969">Cilium</keyword>
<dbReference type="NCBIfam" id="TIGR01398">
    <property type="entry name" value="FlhA"/>
    <property type="match status" value="1"/>
</dbReference>